<evidence type="ECO:0000313" key="1">
    <source>
        <dbReference type="EMBL" id="KAJ4722813.1"/>
    </source>
</evidence>
<accession>A0ACC1YIF9</accession>
<gene>
    <name evidence="1" type="ORF">OWV82_006254</name>
</gene>
<dbReference type="EMBL" id="CM051396">
    <property type="protein sequence ID" value="KAJ4722813.1"/>
    <property type="molecule type" value="Genomic_DNA"/>
</dbReference>
<comment type="caution">
    <text evidence="1">The sequence shown here is derived from an EMBL/GenBank/DDBJ whole genome shotgun (WGS) entry which is preliminary data.</text>
</comment>
<protein>
    <submittedName>
        <fullName evidence="1">Sec20 family protein</fullName>
    </submittedName>
</protein>
<dbReference type="Proteomes" id="UP001164539">
    <property type="component" value="Chromosome 3"/>
</dbReference>
<reference evidence="1 2" key="1">
    <citation type="journal article" date="2023" name="Science">
        <title>Complex scaffold remodeling in plant triterpene biosynthesis.</title>
        <authorList>
            <person name="De La Pena R."/>
            <person name="Hodgson H."/>
            <person name="Liu J.C."/>
            <person name="Stephenson M.J."/>
            <person name="Martin A.C."/>
            <person name="Owen C."/>
            <person name="Harkess A."/>
            <person name="Leebens-Mack J."/>
            <person name="Jimenez L.E."/>
            <person name="Osbourn A."/>
            <person name="Sattely E.S."/>
        </authorList>
    </citation>
    <scope>NUCLEOTIDE SEQUENCE [LARGE SCALE GENOMIC DNA]</scope>
    <source>
        <strain evidence="2">cv. JPN11</strain>
        <tissue evidence="1">Leaf</tissue>
    </source>
</reference>
<organism evidence="1 2">
    <name type="scientific">Melia azedarach</name>
    <name type="common">Chinaberry tree</name>
    <dbReference type="NCBI Taxonomy" id="155640"/>
    <lineage>
        <taxon>Eukaryota</taxon>
        <taxon>Viridiplantae</taxon>
        <taxon>Streptophyta</taxon>
        <taxon>Embryophyta</taxon>
        <taxon>Tracheophyta</taxon>
        <taxon>Spermatophyta</taxon>
        <taxon>Magnoliopsida</taxon>
        <taxon>eudicotyledons</taxon>
        <taxon>Gunneridae</taxon>
        <taxon>Pentapetalae</taxon>
        <taxon>rosids</taxon>
        <taxon>malvids</taxon>
        <taxon>Sapindales</taxon>
        <taxon>Meliaceae</taxon>
        <taxon>Melia</taxon>
    </lineage>
</organism>
<evidence type="ECO:0000313" key="2">
    <source>
        <dbReference type="Proteomes" id="UP001164539"/>
    </source>
</evidence>
<keyword evidence="2" id="KW-1185">Reference proteome</keyword>
<proteinExistence type="predicted"/>
<name>A0ACC1YIF9_MELAZ</name>
<sequence length="294" mass="32987">MDEVVEAVEKAKKEWDEAYASTQEHIKAIENYGKSREDKEKSSNSFQRLNGLAQDGLALLNSLQFKLDLLAPQLPSHDQVESAKSVLQSWKKECNNLRLGLRNANLQAKAIMRKAAQEERELLLGGGEESTIRRRNLQTKAGMTSAAESITESLRRTRQLMVQEVERSASTLMTFEESTGVLRKAESEYKGHRSLLMRTRNLLSTMQRQDVIDRVILVVGFFLFSCAVLYVVSKRIGLLKLQRQVTAAIKAGMAGRAEIRPGAVEDGVNVAQAIRDNAVPRVEVPLQRPMHDEL</sequence>